<dbReference type="GO" id="GO:0009279">
    <property type="term" value="C:cell outer membrane"/>
    <property type="evidence" value="ECO:0007669"/>
    <property type="project" value="TreeGrafter"/>
</dbReference>
<dbReference type="GO" id="GO:0030288">
    <property type="term" value="C:outer membrane-bounded periplasmic space"/>
    <property type="evidence" value="ECO:0007669"/>
    <property type="project" value="TreeGrafter"/>
</dbReference>
<keyword evidence="1" id="KW-0732">Signal</keyword>
<dbReference type="PANTHER" id="PTHR36504">
    <property type="entry name" value="LIPOPOLYSACCHARIDE EXPORT SYSTEM PROTEIN LPTA"/>
    <property type="match status" value="1"/>
</dbReference>
<dbReference type="Pfam" id="PF06835">
    <property type="entry name" value="LptC"/>
    <property type="match status" value="1"/>
</dbReference>
<keyword evidence="2" id="KW-1133">Transmembrane helix</keyword>
<protein>
    <recommendedName>
        <fullName evidence="3">Organic solvent tolerance-like N-terminal domain-containing protein</fullName>
    </recommendedName>
</protein>
<evidence type="ECO:0000313" key="5">
    <source>
        <dbReference type="Proteomes" id="UP000177905"/>
    </source>
</evidence>
<dbReference type="InterPro" id="IPR052037">
    <property type="entry name" value="LPS_export_LptA"/>
</dbReference>
<reference evidence="4 5" key="1">
    <citation type="journal article" date="2016" name="Nat. Commun.">
        <title>Thousands of microbial genomes shed light on interconnected biogeochemical processes in an aquifer system.</title>
        <authorList>
            <person name="Anantharaman K."/>
            <person name="Brown C.T."/>
            <person name="Hug L.A."/>
            <person name="Sharon I."/>
            <person name="Castelle C.J."/>
            <person name="Probst A.J."/>
            <person name="Thomas B.C."/>
            <person name="Singh A."/>
            <person name="Wilkins M.J."/>
            <person name="Karaoz U."/>
            <person name="Brodie E.L."/>
            <person name="Williams K.H."/>
            <person name="Hubbard S.S."/>
            <person name="Banfield J.F."/>
        </authorList>
    </citation>
    <scope>NUCLEOTIDE SEQUENCE [LARGE SCALE GENOMIC DNA]</scope>
</reference>
<dbReference type="EMBL" id="MEUA01000010">
    <property type="protein sequence ID" value="OGC16295.1"/>
    <property type="molecule type" value="Genomic_DNA"/>
</dbReference>
<dbReference type="PANTHER" id="PTHR36504:SF1">
    <property type="entry name" value="LIPOPOLYSACCHARIDE EXPORT SYSTEM PROTEIN LPTA"/>
    <property type="match status" value="1"/>
</dbReference>
<dbReference type="AlphaFoldDB" id="A0A1F4S770"/>
<dbReference type="InterPro" id="IPR005653">
    <property type="entry name" value="OstA-like_N"/>
</dbReference>
<keyword evidence="2" id="KW-0472">Membrane</keyword>
<dbReference type="GO" id="GO:0015920">
    <property type="term" value="P:lipopolysaccharide transport"/>
    <property type="evidence" value="ECO:0007669"/>
    <property type="project" value="TreeGrafter"/>
</dbReference>
<feature type="transmembrane region" description="Helical" evidence="2">
    <location>
        <begin position="6"/>
        <end position="27"/>
    </location>
</feature>
<evidence type="ECO:0000256" key="1">
    <source>
        <dbReference type="ARBA" id="ARBA00022729"/>
    </source>
</evidence>
<dbReference type="InterPro" id="IPR010664">
    <property type="entry name" value="LipoPS_assembly_LptC-rel"/>
</dbReference>
<proteinExistence type="predicted"/>
<evidence type="ECO:0000313" key="4">
    <source>
        <dbReference type="EMBL" id="OGC16295.1"/>
    </source>
</evidence>
<name>A0A1F4S770_UNCSA</name>
<accession>A0A1F4S770</accession>
<feature type="domain" description="Organic solvent tolerance-like N-terminal" evidence="3">
    <location>
        <begin position="230"/>
        <end position="384"/>
    </location>
</feature>
<dbReference type="Pfam" id="PF03968">
    <property type="entry name" value="LptD_N"/>
    <property type="match status" value="1"/>
</dbReference>
<sequence length="402" mass="45612">MENSPWRIIFICAGASLFLLLIAYFFILPKKIISIDKIDKITSLKNAYMSGYNEGKKSWEFYATEGWSDKYQQITYLKDVSKGNLYEDGELITSNLSASTVKVFKRSKIVEAAGLEKKQLSANIAFTSKKNKEKRKFAGIKSNFLKYIPNDKRTELAGNINIKEKNIKISGEKMAIDHNEETAKIENNVKVIRSDISINCNILAYDSKQEKLNLFENITAKIKGKQKTKVKADNISFFLDDEKDININGNIELTQEKKNIVGNKAFYNKKENNIFFQDGTKAVIEKGGALLKEETTKKLKSPDAKNLLKEKTIIEANALNLSTKNGDVRAEGNVFVSQKGKEAKSDYADYSDLLEIITLTKNVYLKKDTDWIKCEKITVFVKDEIFEATGSIEAEFKLKIKD</sequence>
<gene>
    <name evidence="4" type="ORF">A2290_04250</name>
</gene>
<comment type="caution">
    <text evidence="4">The sequence shown here is derived from an EMBL/GenBank/DDBJ whole genome shotgun (WGS) entry which is preliminary data.</text>
</comment>
<dbReference type="GO" id="GO:0017089">
    <property type="term" value="F:glycolipid transfer activity"/>
    <property type="evidence" value="ECO:0007669"/>
    <property type="project" value="TreeGrafter"/>
</dbReference>
<keyword evidence="2" id="KW-0812">Transmembrane</keyword>
<organism evidence="4 5">
    <name type="scientific">candidate division WOR-1 bacterium RIFOXYB2_FULL_36_35</name>
    <dbReference type="NCBI Taxonomy" id="1802578"/>
    <lineage>
        <taxon>Bacteria</taxon>
        <taxon>Bacillati</taxon>
        <taxon>Saganbacteria</taxon>
    </lineage>
</organism>
<dbReference type="Gene3D" id="2.60.450.10">
    <property type="entry name" value="Lipopolysaccharide (LPS) transport protein A like domain"/>
    <property type="match status" value="2"/>
</dbReference>
<evidence type="ECO:0000259" key="3">
    <source>
        <dbReference type="Pfam" id="PF03968"/>
    </source>
</evidence>
<dbReference type="Proteomes" id="UP000177905">
    <property type="component" value="Unassembled WGS sequence"/>
</dbReference>
<evidence type="ECO:0000256" key="2">
    <source>
        <dbReference type="SAM" id="Phobius"/>
    </source>
</evidence>